<evidence type="ECO:0000313" key="2">
    <source>
        <dbReference type="Proteomes" id="UP000267535"/>
    </source>
</evidence>
<name>A0A3P1SLH7_9GAMM</name>
<protein>
    <submittedName>
        <fullName evidence="1">Uncharacterized protein</fullName>
    </submittedName>
</protein>
<evidence type="ECO:0000313" key="1">
    <source>
        <dbReference type="EMBL" id="RRC97988.1"/>
    </source>
</evidence>
<keyword evidence="2" id="KW-1185">Reference proteome</keyword>
<dbReference type="Proteomes" id="UP000267535">
    <property type="component" value="Unassembled WGS sequence"/>
</dbReference>
<dbReference type="AlphaFoldDB" id="A0A3P1SLH7"/>
<gene>
    <name evidence="1" type="ORF">EHS89_15545</name>
</gene>
<dbReference type="RefSeq" id="WP_124927083.1">
    <property type="nucleotide sequence ID" value="NZ_BMOH01000008.1"/>
</dbReference>
<dbReference type="EMBL" id="RQXV01000009">
    <property type="protein sequence ID" value="RRC97988.1"/>
    <property type="molecule type" value="Genomic_DNA"/>
</dbReference>
<accession>A0A3P1SLH7</accession>
<sequence>MSITTIEISMAQWQAKFTARVINEGGENPLLIEDEFAAEELAMDAGHNHIWTLKYADEGEGEVLVNGLWSVGAVGFYLTEEAYSDDEDYVVTQ</sequence>
<proteinExistence type="predicted"/>
<reference evidence="1 2" key="1">
    <citation type="submission" date="2018-11" db="EMBL/GenBank/DDBJ databases">
        <title>The draft genome sequence of Amphritea balenae JAMM 1525T.</title>
        <authorList>
            <person name="Fang Z."/>
            <person name="Zhang Y."/>
            <person name="Han X."/>
        </authorList>
    </citation>
    <scope>NUCLEOTIDE SEQUENCE [LARGE SCALE GENOMIC DNA]</scope>
    <source>
        <strain evidence="1 2">JAMM 1525</strain>
    </source>
</reference>
<organism evidence="1 2">
    <name type="scientific">Amphritea balenae</name>
    <dbReference type="NCBI Taxonomy" id="452629"/>
    <lineage>
        <taxon>Bacteria</taxon>
        <taxon>Pseudomonadati</taxon>
        <taxon>Pseudomonadota</taxon>
        <taxon>Gammaproteobacteria</taxon>
        <taxon>Oceanospirillales</taxon>
        <taxon>Oceanospirillaceae</taxon>
        <taxon>Amphritea</taxon>
    </lineage>
</organism>
<comment type="caution">
    <text evidence="1">The sequence shown here is derived from an EMBL/GenBank/DDBJ whole genome shotgun (WGS) entry which is preliminary data.</text>
</comment>